<evidence type="ECO:0000256" key="5">
    <source>
        <dbReference type="ARBA" id="ARBA00023136"/>
    </source>
</evidence>
<dbReference type="InterPro" id="IPR007816">
    <property type="entry name" value="ResB-like_domain"/>
</dbReference>
<keyword evidence="8" id="KW-1185">Reference proteome</keyword>
<dbReference type="STRING" id="33114.A0A2G2WA38"/>
<dbReference type="OrthoDB" id="1258499at2759"/>
<reference evidence="7 8" key="1">
    <citation type="journal article" date="2017" name="Genome Biol.">
        <title>New reference genome sequences of hot pepper reveal the massive evolution of plant disease-resistance genes by retroduplication.</title>
        <authorList>
            <person name="Kim S."/>
            <person name="Park J."/>
            <person name="Yeom S.I."/>
            <person name="Kim Y.M."/>
            <person name="Seo E."/>
            <person name="Kim K.T."/>
            <person name="Kim M.S."/>
            <person name="Lee J.M."/>
            <person name="Cheong K."/>
            <person name="Shin H.S."/>
            <person name="Kim S.B."/>
            <person name="Han K."/>
            <person name="Lee J."/>
            <person name="Park M."/>
            <person name="Lee H.A."/>
            <person name="Lee H.Y."/>
            <person name="Lee Y."/>
            <person name="Oh S."/>
            <person name="Lee J.H."/>
            <person name="Choi E."/>
            <person name="Choi E."/>
            <person name="Lee S.E."/>
            <person name="Jeon J."/>
            <person name="Kim H."/>
            <person name="Choi G."/>
            <person name="Song H."/>
            <person name="Lee J."/>
            <person name="Lee S.C."/>
            <person name="Kwon J.K."/>
            <person name="Lee H.Y."/>
            <person name="Koo N."/>
            <person name="Hong Y."/>
            <person name="Kim R.W."/>
            <person name="Kang W.H."/>
            <person name="Huh J.H."/>
            <person name="Kang B.C."/>
            <person name="Yang T.J."/>
            <person name="Lee Y.H."/>
            <person name="Bennetzen J.L."/>
            <person name="Choi D."/>
        </authorList>
    </citation>
    <scope>NUCLEOTIDE SEQUENCE [LARGE SCALE GENOMIC DNA]</scope>
    <source>
        <strain evidence="8">cv. PBC81</strain>
    </source>
</reference>
<evidence type="ECO:0000313" key="7">
    <source>
        <dbReference type="EMBL" id="PHT42103.1"/>
    </source>
</evidence>
<evidence type="ECO:0000313" key="8">
    <source>
        <dbReference type="Proteomes" id="UP000224567"/>
    </source>
</evidence>
<proteinExistence type="predicted"/>
<organism evidence="7 8">
    <name type="scientific">Capsicum baccatum</name>
    <name type="common">Peruvian pepper</name>
    <dbReference type="NCBI Taxonomy" id="33114"/>
    <lineage>
        <taxon>Eukaryota</taxon>
        <taxon>Viridiplantae</taxon>
        <taxon>Streptophyta</taxon>
        <taxon>Embryophyta</taxon>
        <taxon>Tracheophyta</taxon>
        <taxon>Spermatophyta</taxon>
        <taxon>Magnoliopsida</taxon>
        <taxon>eudicotyledons</taxon>
        <taxon>Gunneridae</taxon>
        <taxon>Pentapetalae</taxon>
        <taxon>asterids</taxon>
        <taxon>lamiids</taxon>
        <taxon>Solanales</taxon>
        <taxon>Solanaceae</taxon>
        <taxon>Solanoideae</taxon>
        <taxon>Capsiceae</taxon>
        <taxon>Capsicum</taxon>
    </lineage>
</organism>
<keyword evidence="4" id="KW-1133">Transmembrane helix</keyword>
<dbReference type="InterPro" id="IPR023494">
    <property type="entry name" value="Cyt_c_bgen_Ccs1/CcsB/ResB"/>
</dbReference>
<evidence type="ECO:0000256" key="2">
    <source>
        <dbReference type="ARBA" id="ARBA00022692"/>
    </source>
</evidence>
<dbReference type="PANTHER" id="PTHR31566:SF4">
    <property type="entry name" value="RESB-LIKE DOMAIN-CONTAINING PROTEIN"/>
    <property type="match status" value="1"/>
</dbReference>
<dbReference type="Pfam" id="PF05140">
    <property type="entry name" value="ResB"/>
    <property type="match status" value="1"/>
</dbReference>
<evidence type="ECO:0000256" key="1">
    <source>
        <dbReference type="ARBA" id="ARBA00004141"/>
    </source>
</evidence>
<gene>
    <name evidence="7" type="ORF">CQW23_20957</name>
</gene>
<comment type="caution">
    <text evidence="7">The sequence shown here is derived from an EMBL/GenBank/DDBJ whole genome shotgun (WGS) entry which is preliminary data.</text>
</comment>
<protein>
    <recommendedName>
        <fullName evidence="6">ResB-like domain-containing protein</fullName>
    </recommendedName>
</protein>
<evidence type="ECO:0000256" key="3">
    <source>
        <dbReference type="ARBA" id="ARBA00022748"/>
    </source>
</evidence>
<reference evidence="8" key="2">
    <citation type="journal article" date="2017" name="J. Anim. Genet.">
        <title>Multiple reference genome sequences of hot pepper reveal the massive evolution of plant disease resistance genes by retroduplication.</title>
        <authorList>
            <person name="Kim S."/>
            <person name="Park J."/>
            <person name="Yeom S.-I."/>
            <person name="Kim Y.-M."/>
            <person name="Seo E."/>
            <person name="Kim K.-T."/>
            <person name="Kim M.-S."/>
            <person name="Lee J.M."/>
            <person name="Cheong K."/>
            <person name="Shin H.-S."/>
            <person name="Kim S.-B."/>
            <person name="Han K."/>
            <person name="Lee J."/>
            <person name="Park M."/>
            <person name="Lee H.-A."/>
            <person name="Lee H.-Y."/>
            <person name="Lee Y."/>
            <person name="Oh S."/>
            <person name="Lee J.H."/>
            <person name="Choi E."/>
            <person name="Choi E."/>
            <person name="Lee S.E."/>
            <person name="Jeon J."/>
            <person name="Kim H."/>
            <person name="Choi G."/>
            <person name="Song H."/>
            <person name="Lee J."/>
            <person name="Lee S.-C."/>
            <person name="Kwon J.-K."/>
            <person name="Lee H.-Y."/>
            <person name="Koo N."/>
            <person name="Hong Y."/>
            <person name="Kim R.W."/>
            <person name="Kang W.-H."/>
            <person name="Huh J.H."/>
            <person name="Kang B.-C."/>
            <person name="Yang T.-J."/>
            <person name="Lee Y.-H."/>
            <person name="Bennetzen J.L."/>
            <person name="Choi D."/>
        </authorList>
    </citation>
    <scope>NUCLEOTIDE SEQUENCE [LARGE SCALE GENOMIC DNA]</scope>
    <source>
        <strain evidence="8">cv. PBC81</strain>
    </source>
</reference>
<keyword evidence="3" id="KW-0201">Cytochrome c-type biogenesis</keyword>
<dbReference type="AlphaFoldDB" id="A0A2G2WA38"/>
<dbReference type="Proteomes" id="UP000224567">
    <property type="component" value="Unassembled WGS sequence"/>
</dbReference>
<dbReference type="GO" id="GO:0016020">
    <property type="term" value="C:membrane"/>
    <property type="evidence" value="ECO:0007669"/>
    <property type="project" value="UniProtKB-SubCell"/>
</dbReference>
<accession>A0A2G2WA38</accession>
<keyword evidence="2" id="KW-0812">Transmembrane</keyword>
<keyword evidence="5" id="KW-0472">Membrane</keyword>
<evidence type="ECO:0000259" key="6">
    <source>
        <dbReference type="Pfam" id="PF05140"/>
    </source>
</evidence>
<dbReference type="GO" id="GO:0017004">
    <property type="term" value="P:cytochrome complex assembly"/>
    <property type="evidence" value="ECO:0007669"/>
    <property type="project" value="UniProtKB-KW"/>
</dbReference>
<feature type="domain" description="ResB-like" evidence="6">
    <location>
        <begin position="124"/>
        <end position="353"/>
    </location>
</feature>
<name>A0A2G2WA38_CAPBA</name>
<dbReference type="EMBL" id="MLFT02000008">
    <property type="protein sequence ID" value="PHT42103.1"/>
    <property type="molecule type" value="Genomic_DNA"/>
</dbReference>
<sequence length="487" mass="52120">MEMLKFSTKPLTTPHVQQHFWVPQNSRILGVYNKKGSTFSFSLTCKFKTSKGKKFSKKKFVPRKISLPDSGVAPPLLEMKKVVEATTSNNGHSPKGVSLGGLLNLPLEIGEMLAVAGLVNLGSSIIDQGEVPGFVFQNLSEDHPLFSCFSWKWITLGLDHMFSLPILLGTLALLGASLMAGTYTIQTPLVKGARRQSFLNSAEAIHKQDDEDTLPRASANDSGVTRMGAGYEVFLKGPALHALKGMVDRIVSIGVHLALLLVMSGGTLDAAGSLGENVTVPQSLNSAVGDASASSGVISSPSDTFSTEIHENRLNTDYDESGEVSQFHTDISLFDLNGKELLRKTIRVNDPLRSILARDLQSSILFAKEGKFEIDGSKIAVADAIGSSGLDQKTDPEAPIVYADFGSLFLSTCISYLSHAQLSALRDGIAEVIGGKTNRAKGESSDTVDGSLDQVPGLAESSCTEESDSFIGIRIQVGVWNKKDSDV</sequence>
<evidence type="ECO:0000256" key="4">
    <source>
        <dbReference type="ARBA" id="ARBA00022989"/>
    </source>
</evidence>
<dbReference type="PANTHER" id="PTHR31566">
    <property type="entry name" value="CYTOCHROME C BIOGENESIS PROTEIN CCS1, CHLOROPLASTIC"/>
    <property type="match status" value="1"/>
</dbReference>
<comment type="subcellular location">
    <subcellularLocation>
        <location evidence="1">Membrane</location>
        <topology evidence="1">Multi-pass membrane protein</topology>
    </subcellularLocation>
</comment>